<dbReference type="Gene3D" id="2.120.10.30">
    <property type="entry name" value="TolB, C-terminal domain"/>
    <property type="match status" value="2"/>
</dbReference>
<dbReference type="Pfam" id="PF01436">
    <property type="entry name" value="NHL"/>
    <property type="match status" value="3"/>
</dbReference>
<feature type="repeat" description="NHL" evidence="2">
    <location>
        <begin position="150"/>
        <end position="193"/>
    </location>
</feature>
<evidence type="ECO:0000313" key="4">
    <source>
        <dbReference type="Proteomes" id="UP000663860"/>
    </source>
</evidence>
<protein>
    <recommendedName>
        <fullName evidence="5">NHL repeat containing protein</fullName>
    </recommendedName>
</protein>
<dbReference type="PROSITE" id="PS51125">
    <property type="entry name" value="NHL"/>
    <property type="match status" value="3"/>
</dbReference>
<dbReference type="AlphaFoldDB" id="A0A815S047"/>
<dbReference type="InterPro" id="IPR001258">
    <property type="entry name" value="NHL_repeat"/>
</dbReference>
<dbReference type="PANTHER" id="PTHR24104">
    <property type="entry name" value="E3 UBIQUITIN-PROTEIN LIGASE NHLRC1-RELATED"/>
    <property type="match status" value="1"/>
</dbReference>
<sequence length="444" mass="47768">FITVHSQIYQSQILMSMFGFECQPYSSTDQLIILNNIRSGILCASNCNQQPLCHYFDYDVSTKIYRTFMDASIVASTSSSSRVGSVRYTPDLYSSYGQLCTPNNCEINRYLVCNNANRCQCPPGLVWNMEMCVVTNNFSHYWNTTGNTVAGISGNAGVTAEQLYKPISVAVDSTNTLYISDFGNNRVQKWLPGASNGTTVAGQSSGTSGSGLSDLYRPFQVAVDLNGGIFVADAWNNRVVYWSNGSYSGILIAGDGTSGSANNQLSSPQGVALDSSTNTLYISDSGNNRVMRYLSGASSGDVVVGINGELNGPRGLYYDVLSNSILIANAQANNILRWVYGANSSTLVAGDSNGLSGNTSLLFASPVDVKLDSMGNVYVADESKKRIQFFLYGQVNGTTIAGVNGIAGSTSMLFNTPCALAIDNELNLYVADIYNSRIQQFLHN</sequence>
<dbReference type="CDD" id="cd05819">
    <property type="entry name" value="NHL"/>
    <property type="match status" value="1"/>
</dbReference>
<evidence type="ECO:0000256" key="1">
    <source>
        <dbReference type="ARBA" id="ARBA00022737"/>
    </source>
</evidence>
<dbReference type="PANTHER" id="PTHR24104:SF25">
    <property type="entry name" value="PROTEIN LIN-41"/>
    <property type="match status" value="1"/>
</dbReference>
<proteinExistence type="predicted"/>
<dbReference type="InterPro" id="IPR050952">
    <property type="entry name" value="TRIM-NHL_E3_ligases"/>
</dbReference>
<dbReference type="SUPFAM" id="SSF101898">
    <property type="entry name" value="NHL repeat"/>
    <property type="match status" value="1"/>
</dbReference>
<name>A0A815S047_9BILA</name>
<feature type="repeat" description="NHL" evidence="2">
    <location>
        <begin position="256"/>
        <end position="296"/>
    </location>
</feature>
<reference evidence="3" key="1">
    <citation type="submission" date="2021-02" db="EMBL/GenBank/DDBJ databases">
        <authorList>
            <person name="Nowell W R."/>
        </authorList>
    </citation>
    <scope>NUCLEOTIDE SEQUENCE</scope>
</reference>
<dbReference type="EMBL" id="CAJNOE010002516">
    <property type="protein sequence ID" value="CAF1485113.1"/>
    <property type="molecule type" value="Genomic_DNA"/>
</dbReference>
<accession>A0A815S047</accession>
<dbReference type="Proteomes" id="UP000663860">
    <property type="component" value="Unassembled WGS sequence"/>
</dbReference>
<evidence type="ECO:0000256" key="2">
    <source>
        <dbReference type="PROSITE-ProRule" id="PRU00504"/>
    </source>
</evidence>
<dbReference type="GO" id="GO:0008270">
    <property type="term" value="F:zinc ion binding"/>
    <property type="evidence" value="ECO:0007669"/>
    <property type="project" value="UniProtKB-KW"/>
</dbReference>
<dbReference type="SUPFAM" id="SSF63829">
    <property type="entry name" value="Calcium-dependent phosphotriesterase"/>
    <property type="match status" value="1"/>
</dbReference>
<evidence type="ECO:0008006" key="5">
    <source>
        <dbReference type="Google" id="ProtNLM"/>
    </source>
</evidence>
<feature type="non-terminal residue" evidence="3">
    <location>
        <position position="1"/>
    </location>
</feature>
<comment type="caution">
    <text evidence="3">The sequence shown here is derived from an EMBL/GenBank/DDBJ whole genome shotgun (WGS) entry which is preliminary data.</text>
</comment>
<dbReference type="Gene3D" id="2.40.10.500">
    <property type="match status" value="1"/>
</dbReference>
<organism evidence="3 4">
    <name type="scientific">Adineta steineri</name>
    <dbReference type="NCBI Taxonomy" id="433720"/>
    <lineage>
        <taxon>Eukaryota</taxon>
        <taxon>Metazoa</taxon>
        <taxon>Spiralia</taxon>
        <taxon>Gnathifera</taxon>
        <taxon>Rotifera</taxon>
        <taxon>Eurotatoria</taxon>
        <taxon>Bdelloidea</taxon>
        <taxon>Adinetida</taxon>
        <taxon>Adinetidae</taxon>
        <taxon>Adineta</taxon>
    </lineage>
</organism>
<dbReference type="InterPro" id="IPR011042">
    <property type="entry name" value="6-blade_b-propeller_TolB-like"/>
</dbReference>
<feature type="repeat" description="NHL" evidence="2">
    <location>
        <begin position="202"/>
        <end position="245"/>
    </location>
</feature>
<gene>
    <name evidence="3" type="ORF">IZO911_LOCUS44188</name>
</gene>
<evidence type="ECO:0000313" key="3">
    <source>
        <dbReference type="EMBL" id="CAF1485113.1"/>
    </source>
</evidence>
<keyword evidence="1" id="KW-0677">Repeat</keyword>